<evidence type="ECO:0000313" key="3">
    <source>
        <dbReference type="EMBL" id="SAK72522.1"/>
    </source>
</evidence>
<keyword evidence="4" id="KW-1185">Reference proteome</keyword>
<sequence length="123" mass="13313">MPIIVCNTRAGLDVDVKRKIAKAITIAVNETIKSPLEIISVVFNDLSSESSYVGGEPGGDTLIMCNIRAGRSDEAKLTLVRKVSAIFSDYAGVSEDRIETGLLEYNPKFIIRGGQQLPDPPYA</sequence>
<dbReference type="Proteomes" id="UP000054911">
    <property type="component" value="Unassembled WGS sequence"/>
</dbReference>
<evidence type="ECO:0000256" key="1">
    <source>
        <dbReference type="ARBA" id="ARBA00023235"/>
    </source>
</evidence>
<dbReference type="OrthoDB" id="8850606at2"/>
<organism evidence="3 4">
    <name type="scientific">Caballeronia pedi</name>
    <dbReference type="NCBI Taxonomy" id="1777141"/>
    <lineage>
        <taxon>Bacteria</taxon>
        <taxon>Pseudomonadati</taxon>
        <taxon>Pseudomonadota</taxon>
        <taxon>Betaproteobacteria</taxon>
        <taxon>Burkholderiales</taxon>
        <taxon>Burkholderiaceae</taxon>
        <taxon>Caballeronia</taxon>
    </lineage>
</organism>
<feature type="domain" description="4-oxalocrotonate tautomerase-like" evidence="2">
    <location>
        <begin position="2"/>
        <end position="57"/>
    </location>
</feature>
<dbReference type="AlphaFoldDB" id="A0A158BQZ8"/>
<dbReference type="SUPFAM" id="SSF55331">
    <property type="entry name" value="Tautomerase/MIF"/>
    <property type="match status" value="1"/>
</dbReference>
<dbReference type="RefSeq" id="WP_061176378.1">
    <property type="nucleotide sequence ID" value="NZ_FCOE02000012.1"/>
</dbReference>
<dbReference type="EMBL" id="FCOE02000012">
    <property type="protein sequence ID" value="SAK72522.1"/>
    <property type="molecule type" value="Genomic_DNA"/>
</dbReference>
<reference evidence="3" key="1">
    <citation type="submission" date="2016-01" db="EMBL/GenBank/DDBJ databases">
        <authorList>
            <person name="Peeters C."/>
        </authorList>
    </citation>
    <scope>NUCLEOTIDE SEQUENCE [LARGE SCALE GENOMIC DNA]</scope>
    <source>
        <strain evidence="3">LMG 29323</strain>
    </source>
</reference>
<dbReference type="Gene3D" id="3.30.429.10">
    <property type="entry name" value="Macrophage Migration Inhibitory Factor"/>
    <property type="match status" value="2"/>
</dbReference>
<dbReference type="GO" id="GO:0016853">
    <property type="term" value="F:isomerase activity"/>
    <property type="evidence" value="ECO:0007669"/>
    <property type="project" value="UniProtKB-KW"/>
</dbReference>
<protein>
    <submittedName>
        <fullName evidence="3">4-oxalocrotonate tautomerase</fullName>
    </submittedName>
</protein>
<evidence type="ECO:0000259" key="2">
    <source>
        <dbReference type="Pfam" id="PF01361"/>
    </source>
</evidence>
<dbReference type="InterPro" id="IPR004370">
    <property type="entry name" value="4-OT-like_dom"/>
</dbReference>
<keyword evidence="1" id="KW-0413">Isomerase</keyword>
<name>A0A158BQZ8_9BURK</name>
<dbReference type="InterPro" id="IPR014347">
    <property type="entry name" value="Tautomerase/MIF_sf"/>
</dbReference>
<evidence type="ECO:0000313" key="4">
    <source>
        <dbReference type="Proteomes" id="UP000054911"/>
    </source>
</evidence>
<accession>A0A158BQZ8</accession>
<dbReference type="STRING" id="1777141.AWB80_03980"/>
<proteinExistence type="predicted"/>
<comment type="caution">
    <text evidence="3">The sequence shown here is derived from an EMBL/GenBank/DDBJ whole genome shotgun (WGS) entry which is preliminary data.</text>
</comment>
<dbReference type="Pfam" id="PF01361">
    <property type="entry name" value="Tautomerase"/>
    <property type="match status" value="1"/>
</dbReference>
<gene>
    <name evidence="3" type="ORF">AWB80_03980</name>
</gene>